<dbReference type="Proteomes" id="UP001327225">
    <property type="component" value="Chromosome"/>
</dbReference>
<dbReference type="RefSeq" id="WP_322454366.1">
    <property type="nucleotide sequence ID" value="NZ_CP141059.1"/>
</dbReference>
<organism evidence="3 4">
    <name type="scientific">Nocardioides bizhenqiangii</name>
    <dbReference type="NCBI Taxonomy" id="3095076"/>
    <lineage>
        <taxon>Bacteria</taxon>
        <taxon>Bacillati</taxon>
        <taxon>Actinomycetota</taxon>
        <taxon>Actinomycetes</taxon>
        <taxon>Propionibacteriales</taxon>
        <taxon>Nocardioidaceae</taxon>
        <taxon>Nocardioides</taxon>
    </lineage>
</organism>
<evidence type="ECO:0000256" key="1">
    <source>
        <dbReference type="SAM" id="MobiDB-lite"/>
    </source>
</evidence>
<proteinExistence type="predicted"/>
<accession>A0ABZ0ZQ61</accession>
<feature type="region of interest" description="Disordered" evidence="1">
    <location>
        <begin position="183"/>
        <end position="214"/>
    </location>
</feature>
<feature type="signal peptide" evidence="2">
    <location>
        <begin position="1"/>
        <end position="25"/>
    </location>
</feature>
<sequence length="457" mass="47473">MRSVVRRAAAAVALALGLGTWAPFAAAVPVPAAEPVDLGGQPVVSSTDPREPTPLEPGLWTVSLGPESQAQFFTYERQIEDSTVHIGAIGAPAGPDGEGLELTATVAATEGTEPVDCGTDQSSTDSSAPYGLVGAQVIAGDEEDHTTNTPCRSADTVELRLARYSGYNSVDLPVAIKIVEEAPVSSAEEPPESEELDYQVPDPTDPASTPAGAPSFDEAPVVDAHDGPVTLDTTIAEGTELLWRVPLEWGDRLVARADLPGLPEGEAEELGSPSVYLKLAIIQPSRDAFVLTRDDDSSYGYYGTPEGSGLVAGTYPLRYTNRYSSDVDPVLPGDHWVSVTAAAAPEERAALDVPIQLTFQVTGSDATPPTYKGAVLAQGGGDGPEGYSPETPFLVGDGEFSAVASGNPFTPEGEDGEGWWGLRRGVGLGLGVVSLACCAAGGVWLTRRLSSRAATSR</sequence>
<name>A0ABZ0ZQ61_9ACTN</name>
<reference evidence="4" key="1">
    <citation type="submission" date="2023-12" db="EMBL/GenBank/DDBJ databases">
        <title>Novel species in genus Nocardioides.</title>
        <authorList>
            <person name="Zhou H."/>
        </authorList>
    </citation>
    <scope>NUCLEOTIDE SEQUENCE [LARGE SCALE GENOMIC DNA]</scope>
    <source>
        <strain evidence="4">HM61</strain>
    </source>
</reference>
<feature type="chain" id="PRO_5045506175" evidence="2">
    <location>
        <begin position="26"/>
        <end position="457"/>
    </location>
</feature>
<gene>
    <name evidence="3" type="ORF">SHK19_21410</name>
</gene>
<evidence type="ECO:0000313" key="3">
    <source>
        <dbReference type="EMBL" id="WQQ26501.1"/>
    </source>
</evidence>
<dbReference type="EMBL" id="CP141059">
    <property type="protein sequence ID" value="WQQ26501.1"/>
    <property type="molecule type" value="Genomic_DNA"/>
</dbReference>
<keyword evidence="2" id="KW-0732">Signal</keyword>
<protein>
    <submittedName>
        <fullName evidence="3">Uncharacterized protein</fullName>
    </submittedName>
</protein>
<keyword evidence="4" id="KW-1185">Reference proteome</keyword>
<evidence type="ECO:0000313" key="4">
    <source>
        <dbReference type="Proteomes" id="UP001327225"/>
    </source>
</evidence>
<evidence type="ECO:0000256" key="2">
    <source>
        <dbReference type="SAM" id="SignalP"/>
    </source>
</evidence>